<evidence type="ECO:0000313" key="2">
    <source>
        <dbReference type="Proteomes" id="UP000188533"/>
    </source>
</evidence>
<reference evidence="1 2" key="1">
    <citation type="submission" date="2016-08" db="EMBL/GenBank/DDBJ databases">
        <authorList>
            <consortium name="Lentinula edodes genome sequencing consortium"/>
            <person name="Sakamoto Y."/>
            <person name="Nakade K."/>
            <person name="Sato S."/>
            <person name="Yoshida Y."/>
            <person name="Miyazaki K."/>
            <person name="Natsume S."/>
            <person name="Konno N."/>
        </authorList>
    </citation>
    <scope>NUCLEOTIDE SEQUENCE [LARGE SCALE GENOMIC DNA]</scope>
    <source>
        <strain evidence="1 2">NBRC 111202</strain>
    </source>
</reference>
<reference evidence="1 2" key="2">
    <citation type="submission" date="2017-02" db="EMBL/GenBank/DDBJ databases">
        <title>A genome survey and senescence transcriptome analysis in Lentinula edodes.</title>
        <authorList>
            <person name="Sakamoto Y."/>
            <person name="Nakade K."/>
            <person name="Sato S."/>
            <person name="Yoshida Y."/>
            <person name="Miyazaki K."/>
            <person name="Natsume S."/>
            <person name="Konno N."/>
        </authorList>
    </citation>
    <scope>NUCLEOTIDE SEQUENCE [LARGE SCALE GENOMIC DNA]</scope>
    <source>
        <strain evidence="1 2">NBRC 111202</strain>
    </source>
</reference>
<accession>A0A1Q3E9U5</accession>
<dbReference type="AlphaFoldDB" id="A0A1Q3E9U5"/>
<evidence type="ECO:0000313" key="1">
    <source>
        <dbReference type="EMBL" id="GAW03982.1"/>
    </source>
</evidence>
<comment type="caution">
    <text evidence="1">The sequence shown here is derived from an EMBL/GenBank/DDBJ whole genome shotgun (WGS) entry which is preliminary data.</text>
</comment>
<dbReference type="EMBL" id="BDGU01000170">
    <property type="protein sequence ID" value="GAW03982.1"/>
    <property type="molecule type" value="Genomic_DNA"/>
</dbReference>
<dbReference type="Proteomes" id="UP000188533">
    <property type="component" value="Unassembled WGS sequence"/>
</dbReference>
<proteinExistence type="predicted"/>
<sequence length="106" mass="12009">MEQHPSVDQSSPPVGIFGIWLSENDYSILSAEIDRLARITPILEERAKKLPKYNFLAGEPIEEIAPLYIKKAEAFVEANSLCRVSIQENAIRDWDGRYPNVYADVS</sequence>
<organism evidence="1 2">
    <name type="scientific">Lentinula edodes</name>
    <name type="common">Shiitake mushroom</name>
    <name type="synonym">Lentinus edodes</name>
    <dbReference type="NCBI Taxonomy" id="5353"/>
    <lineage>
        <taxon>Eukaryota</taxon>
        <taxon>Fungi</taxon>
        <taxon>Dikarya</taxon>
        <taxon>Basidiomycota</taxon>
        <taxon>Agaricomycotina</taxon>
        <taxon>Agaricomycetes</taxon>
        <taxon>Agaricomycetidae</taxon>
        <taxon>Agaricales</taxon>
        <taxon>Marasmiineae</taxon>
        <taxon>Omphalotaceae</taxon>
        <taxon>Lentinula</taxon>
    </lineage>
</organism>
<keyword evidence="2" id="KW-1185">Reference proteome</keyword>
<protein>
    <submittedName>
        <fullName evidence="1">Uncharacterized protein</fullName>
    </submittedName>
</protein>
<gene>
    <name evidence="1" type="ORF">LENED_005742</name>
</gene>
<name>A0A1Q3E9U5_LENED</name>